<reference evidence="1 2" key="1">
    <citation type="submission" date="2022-04" db="EMBL/GenBank/DDBJ databases">
        <title>Halobacillus sp. isolated from saltern.</title>
        <authorList>
            <person name="Won M."/>
            <person name="Lee C.-M."/>
            <person name="Woen H.-Y."/>
            <person name="Kwon S.-W."/>
        </authorList>
    </citation>
    <scope>NUCLEOTIDE SEQUENCE [LARGE SCALE GENOMIC DNA]</scope>
    <source>
        <strain evidence="1 2">SSTM10-2</strain>
    </source>
</reference>
<dbReference type="PANTHER" id="PTHR42905:SF16">
    <property type="entry name" value="CARBOXYPHOSPHONOENOLPYRUVATE PHOSPHONOMUTASE-LIKE PROTEIN (AFU_ORTHOLOGUE AFUA_5G07230)"/>
    <property type="match status" value="1"/>
</dbReference>
<name>A0ABY4GTH6_9BACI</name>
<accession>A0ABY4GTH6</accession>
<evidence type="ECO:0000313" key="1">
    <source>
        <dbReference type="EMBL" id="UOQ91452.1"/>
    </source>
</evidence>
<sequence length="284" mass="30970">MNHRNQYEKAKDFYQLHQQPTSFVLPNAWDAVSAKVFEESGFEAIGTTSAGIAASLGYEDGQNIPFEEMTTAIKNIATSVDIPVSADIEAGYGETISEIVDKMKKVIATGVVAINIEDGTGNSNQPLYDISFQQEKIAAIKELSDSHKESSLFINARTDTYWLNIGNPSGQFEETVKRIKSFVKAGADCVFVPGLNNREIIKNLRNEIACPINLLASPETPSLSELSRIGVERLSCGSGPFRSSVTLLKAISEEIINQQSFHRMTDGVLPYGEVTKLMGGNLNG</sequence>
<dbReference type="EMBL" id="CP095074">
    <property type="protein sequence ID" value="UOQ91452.1"/>
    <property type="molecule type" value="Genomic_DNA"/>
</dbReference>
<dbReference type="RefSeq" id="WP_244751069.1">
    <property type="nucleotide sequence ID" value="NZ_CP095074.1"/>
</dbReference>
<dbReference type="InterPro" id="IPR040442">
    <property type="entry name" value="Pyrv_kinase-like_dom_sf"/>
</dbReference>
<keyword evidence="2" id="KW-1185">Reference proteome</keyword>
<dbReference type="Proteomes" id="UP000831880">
    <property type="component" value="Chromosome"/>
</dbReference>
<proteinExistence type="predicted"/>
<dbReference type="CDD" id="cd00377">
    <property type="entry name" value="ICL_PEPM"/>
    <property type="match status" value="1"/>
</dbReference>
<dbReference type="Pfam" id="PF13714">
    <property type="entry name" value="PEP_mutase"/>
    <property type="match status" value="1"/>
</dbReference>
<evidence type="ECO:0000313" key="2">
    <source>
        <dbReference type="Proteomes" id="UP000831880"/>
    </source>
</evidence>
<dbReference type="SUPFAM" id="SSF51621">
    <property type="entry name" value="Phosphoenolpyruvate/pyruvate domain"/>
    <property type="match status" value="1"/>
</dbReference>
<keyword evidence="1" id="KW-0456">Lyase</keyword>
<dbReference type="Gene3D" id="3.20.20.60">
    <property type="entry name" value="Phosphoenolpyruvate-binding domains"/>
    <property type="match status" value="1"/>
</dbReference>
<organism evidence="1 2">
    <name type="scientific">Halobacillus shinanisalinarum</name>
    <dbReference type="NCBI Taxonomy" id="2932258"/>
    <lineage>
        <taxon>Bacteria</taxon>
        <taxon>Bacillati</taxon>
        <taxon>Bacillota</taxon>
        <taxon>Bacilli</taxon>
        <taxon>Bacillales</taxon>
        <taxon>Bacillaceae</taxon>
        <taxon>Halobacillus</taxon>
    </lineage>
</organism>
<dbReference type="InterPro" id="IPR015813">
    <property type="entry name" value="Pyrv/PenolPyrv_kinase-like_dom"/>
</dbReference>
<dbReference type="GO" id="GO:0016829">
    <property type="term" value="F:lyase activity"/>
    <property type="evidence" value="ECO:0007669"/>
    <property type="project" value="UniProtKB-KW"/>
</dbReference>
<dbReference type="PANTHER" id="PTHR42905">
    <property type="entry name" value="PHOSPHOENOLPYRUVATE CARBOXYLASE"/>
    <property type="match status" value="1"/>
</dbReference>
<dbReference type="InterPro" id="IPR039556">
    <property type="entry name" value="ICL/PEPM"/>
</dbReference>
<gene>
    <name evidence="1" type="ORF">MUO14_12735</name>
</gene>
<protein>
    <submittedName>
        <fullName evidence="1">Isocitrate lyase/phosphoenolpyruvate mutase family protein</fullName>
    </submittedName>
</protein>